<gene>
    <name evidence="7" type="ORF">CDAUBV1_LOCUS8522</name>
</gene>
<accession>A0AAV2THQ3</accession>
<dbReference type="InterPro" id="IPR036219">
    <property type="entry name" value="eEF-1beta-like_sf"/>
</dbReference>
<dbReference type="GO" id="GO:0003746">
    <property type="term" value="F:translation elongation factor activity"/>
    <property type="evidence" value="ECO:0007669"/>
    <property type="project" value="UniProtKB-KW"/>
</dbReference>
<dbReference type="FunFam" id="3.30.70.60:FF:000001">
    <property type="entry name" value="Elongation factor 1-beta 1 like"/>
    <property type="match status" value="1"/>
</dbReference>
<evidence type="ECO:0000256" key="5">
    <source>
        <dbReference type="SAM" id="MobiDB-lite"/>
    </source>
</evidence>
<feature type="domain" description="Translation elongation factor EF1B beta/delta subunit guanine nucleotide exchange" evidence="6">
    <location>
        <begin position="178"/>
        <end position="264"/>
    </location>
</feature>
<dbReference type="InterPro" id="IPR014038">
    <property type="entry name" value="EF1B_bsu/dsu_GNE"/>
</dbReference>
<dbReference type="AlphaFoldDB" id="A0AAV2THQ3"/>
<reference evidence="7" key="1">
    <citation type="submission" date="2024-06" db="EMBL/GenBank/DDBJ databases">
        <authorList>
            <person name="Liu X."/>
            <person name="Lenzi L."/>
            <person name="Haldenby T S."/>
            <person name="Uol C."/>
        </authorList>
    </citation>
    <scope>NUCLEOTIDE SEQUENCE</scope>
</reference>
<feature type="region of interest" description="Disordered" evidence="5">
    <location>
        <begin position="118"/>
        <end position="153"/>
    </location>
</feature>
<evidence type="ECO:0000256" key="4">
    <source>
        <dbReference type="SAM" id="Coils"/>
    </source>
</evidence>
<feature type="coiled-coil region" evidence="4">
    <location>
        <begin position="80"/>
        <end position="107"/>
    </location>
</feature>
<dbReference type="InterPro" id="IPR014717">
    <property type="entry name" value="Transl_elong_EF1B/ribsomal_bS6"/>
</dbReference>
<dbReference type="GO" id="GO:0005853">
    <property type="term" value="C:eukaryotic translation elongation factor 1 complex"/>
    <property type="evidence" value="ECO:0007669"/>
    <property type="project" value="InterPro"/>
</dbReference>
<dbReference type="GO" id="GO:0005829">
    <property type="term" value="C:cytosol"/>
    <property type="evidence" value="ECO:0007669"/>
    <property type="project" value="TreeGrafter"/>
</dbReference>
<sequence length="264" mass="29113">MEVGLLCEASSLSEFPDYPAIEQEYVRYLAGVSLAAPEEIKVVPKIPTSHLTEEIQKAREHIKSSLDKVSVSHAVDTSRIDKLEETINLLVQRISDLETKIDTIKKLDDAVSTQISKAATGTTAVTPKKSQEADGGDDEKIDLFAPDSGDEEKTKKLRAERTAELKARKSKKAPEVAKSNIILEVKPWGDDTDLKKMESLVREIKTDGLLWGASKLVPLAYGIKKLQIACVVEDDKVGTDFLEESITGIEDYVQSVDIISFQKV</sequence>
<dbReference type="EMBL" id="CAXLJL010000218">
    <property type="protein sequence ID" value="CAL5134668.1"/>
    <property type="molecule type" value="Genomic_DNA"/>
</dbReference>
<keyword evidence="4" id="KW-0175">Coiled coil</keyword>
<comment type="caution">
    <text evidence="7">The sequence shown here is derived from an EMBL/GenBank/DDBJ whole genome shotgun (WGS) entry which is preliminary data.</text>
</comment>
<organism evidence="7 8">
    <name type="scientific">Calicophoron daubneyi</name>
    <name type="common">Rumen fluke</name>
    <name type="synonym">Paramphistomum daubneyi</name>
    <dbReference type="NCBI Taxonomy" id="300641"/>
    <lineage>
        <taxon>Eukaryota</taxon>
        <taxon>Metazoa</taxon>
        <taxon>Spiralia</taxon>
        <taxon>Lophotrochozoa</taxon>
        <taxon>Platyhelminthes</taxon>
        <taxon>Trematoda</taxon>
        <taxon>Digenea</taxon>
        <taxon>Plagiorchiida</taxon>
        <taxon>Pronocephalata</taxon>
        <taxon>Paramphistomoidea</taxon>
        <taxon>Paramphistomidae</taxon>
        <taxon>Calicophoron</taxon>
    </lineage>
</organism>
<dbReference type="Pfam" id="PF00736">
    <property type="entry name" value="EF1_GNE"/>
    <property type="match status" value="1"/>
</dbReference>
<dbReference type="SMART" id="SM00888">
    <property type="entry name" value="EF1_GNE"/>
    <property type="match status" value="1"/>
</dbReference>
<dbReference type="GO" id="GO:0005085">
    <property type="term" value="F:guanyl-nucleotide exchange factor activity"/>
    <property type="evidence" value="ECO:0007669"/>
    <property type="project" value="TreeGrafter"/>
</dbReference>
<evidence type="ECO:0000256" key="3">
    <source>
        <dbReference type="ARBA" id="ARBA00022917"/>
    </source>
</evidence>
<protein>
    <recommendedName>
        <fullName evidence="6">Translation elongation factor EF1B beta/delta subunit guanine nucleotide exchange domain-containing protein</fullName>
    </recommendedName>
</protein>
<dbReference type="PANTHER" id="PTHR11595">
    <property type="entry name" value="EF-HAND AND COILED-COIL DOMAIN-CONTAINING FAMILY MEMBER"/>
    <property type="match status" value="1"/>
</dbReference>
<keyword evidence="3" id="KW-0648">Protein biosynthesis</keyword>
<evidence type="ECO:0000256" key="1">
    <source>
        <dbReference type="ARBA" id="ARBA00007411"/>
    </source>
</evidence>
<dbReference type="SUPFAM" id="SSF54984">
    <property type="entry name" value="eEF-1beta-like"/>
    <property type="match status" value="1"/>
</dbReference>
<evidence type="ECO:0000256" key="2">
    <source>
        <dbReference type="ARBA" id="ARBA00022768"/>
    </source>
</evidence>
<evidence type="ECO:0000259" key="6">
    <source>
        <dbReference type="SMART" id="SM00888"/>
    </source>
</evidence>
<dbReference type="Proteomes" id="UP001497525">
    <property type="component" value="Unassembled WGS sequence"/>
</dbReference>
<name>A0AAV2THQ3_CALDB</name>
<comment type="similarity">
    <text evidence="1">Belongs to the EF-1-beta/EF-1-delta family.</text>
</comment>
<proteinExistence type="inferred from homology"/>
<dbReference type="PANTHER" id="PTHR11595:SF26">
    <property type="entry name" value="ELONGATION FACTOR 1-DELTA"/>
    <property type="match status" value="1"/>
</dbReference>
<evidence type="ECO:0000313" key="8">
    <source>
        <dbReference type="Proteomes" id="UP001497525"/>
    </source>
</evidence>
<keyword evidence="2" id="KW-0251">Elongation factor</keyword>
<evidence type="ECO:0000313" key="7">
    <source>
        <dbReference type="EMBL" id="CAL5134668.1"/>
    </source>
</evidence>
<dbReference type="InterPro" id="IPR049720">
    <property type="entry name" value="EF1B_bsu/dsu"/>
</dbReference>
<dbReference type="CDD" id="cd00292">
    <property type="entry name" value="EF1B"/>
    <property type="match status" value="1"/>
</dbReference>
<dbReference type="Gene3D" id="3.30.70.60">
    <property type="match status" value="1"/>
</dbReference>